<reference evidence="3" key="1">
    <citation type="journal article" date="2019" name="Int. J. Syst. Evol. Microbiol.">
        <title>The Global Catalogue of Microorganisms (GCM) 10K type strain sequencing project: providing services to taxonomists for standard genome sequencing and annotation.</title>
        <authorList>
            <consortium name="The Broad Institute Genomics Platform"/>
            <consortium name="The Broad Institute Genome Sequencing Center for Infectious Disease"/>
            <person name="Wu L."/>
            <person name="Ma J."/>
        </authorList>
    </citation>
    <scope>NUCLEOTIDE SEQUENCE [LARGE SCALE GENOMIC DNA]</scope>
    <source>
        <strain evidence="3">CGMCC 1.15774</strain>
    </source>
</reference>
<dbReference type="InterPro" id="IPR023346">
    <property type="entry name" value="Lysozyme-like_dom_sf"/>
</dbReference>
<evidence type="ECO:0008006" key="4">
    <source>
        <dbReference type="Google" id="ProtNLM"/>
    </source>
</evidence>
<accession>A0ABV8PIK0</accession>
<sequence>MLIFKDKLPKTNRAAIVAKIGKVSRNLGIDPNWLMAVINFETAGTFSTTIQNPYTGATGLIQFNEDFRGAGYKTVGGTRYPITEIRGMDHLQQLELIERYYAPYRNKIKGFVDLYLATFFPLAMGKPDDWVLRTDRVSARAIAEANPVFDQGGQVTVGSIKKGLLTKVPAQYLGYLIKNSSKGITLVVLVALGIVIYNMVKSN</sequence>
<feature type="transmembrane region" description="Helical" evidence="1">
    <location>
        <begin position="183"/>
        <end position="200"/>
    </location>
</feature>
<dbReference type="RefSeq" id="WP_379762413.1">
    <property type="nucleotide sequence ID" value="NZ_JBHSCL010000003.1"/>
</dbReference>
<protein>
    <recommendedName>
        <fullName evidence="4">Transglycosylase SLT domain-containing protein</fullName>
    </recommendedName>
</protein>
<evidence type="ECO:0000256" key="1">
    <source>
        <dbReference type="SAM" id="Phobius"/>
    </source>
</evidence>
<keyword evidence="1" id="KW-1133">Transmembrane helix</keyword>
<evidence type="ECO:0000313" key="3">
    <source>
        <dbReference type="Proteomes" id="UP001595841"/>
    </source>
</evidence>
<proteinExistence type="predicted"/>
<keyword evidence="1" id="KW-0472">Membrane</keyword>
<evidence type="ECO:0000313" key="2">
    <source>
        <dbReference type="EMBL" id="MFC4219020.1"/>
    </source>
</evidence>
<keyword evidence="1" id="KW-0812">Transmembrane</keyword>
<organism evidence="2 3">
    <name type="scientific">Flagellimonas marina</name>
    <dbReference type="NCBI Taxonomy" id="1775168"/>
    <lineage>
        <taxon>Bacteria</taxon>
        <taxon>Pseudomonadati</taxon>
        <taxon>Bacteroidota</taxon>
        <taxon>Flavobacteriia</taxon>
        <taxon>Flavobacteriales</taxon>
        <taxon>Flavobacteriaceae</taxon>
        <taxon>Flagellimonas</taxon>
    </lineage>
</organism>
<dbReference type="SUPFAM" id="SSF53955">
    <property type="entry name" value="Lysozyme-like"/>
    <property type="match status" value="1"/>
</dbReference>
<comment type="caution">
    <text evidence="2">The sequence shown here is derived from an EMBL/GenBank/DDBJ whole genome shotgun (WGS) entry which is preliminary data.</text>
</comment>
<dbReference type="Proteomes" id="UP001595841">
    <property type="component" value="Unassembled WGS sequence"/>
</dbReference>
<gene>
    <name evidence="2" type="ORF">ACFOWS_02680</name>
</gene>
<dbReference type="Gene3D" id="1.10.530.10">
    <property type="match status" value="1"/>
</dbReference>
<name>A0ABV8PIK0_9FLAO</name>
<keyword evidence="3" id="KW-1185">Reference proteome</keyword>
<dbReference type="EMBL" id="JBHSCL010000003">
    <property type="protein sequence ID" value="MFC4219020.1"/>
    <property type="molecule type" value="Genomic_DNA"/>
</dbReference>